<dbReference type="GO" id="GO:0003677">
    <property type="term" value="F:DNA binding"/>
    <property type="evidence" value="ECO:0007669"/>
    <property type="project" value="InterPro"/>
</dbReference>
<keyword evidence="7" id="KW-1185">Reference proteome</keyword>
<organism evidence="6 7">
    <name type="scientific">Rothia amarae</name>
    <dbReference type="NCBI Taxonomy" id="169480"/>
    <lineage>
        <taxon>Bacteria</taxon>
        <taxon>Bacillati</taxon>
        <taxon>Actinomycetota</taxon>
        <taxon>Actinomycetes</taxon>
        <taxon>Micrococcales</taxon>
        <taxon>Micrococcaceae</taxon>
        <taxon>Rothia</taxon>
    </lineage>
</organism>
<protein>
    <recommendedName>
        <fullName evidence="5">FtsK domain-containing protein</fullName>
    </recommendedName>
</protein>
<sequence length="1235" mass="136491">MLNTEDSFSVSSSGSLDDVRHFQDIPAGSIISSSEHPILTSLPAQNALFLQVIAGPDMGKRFSLHRNSAFRVGRTNGEIQIHDPLLDTESALVSMTPSGIFIIDDSEEYELKLHEEVIWGSSVVELVENTKCRHDVVHSDLFSPFSLDLPPRRPLFQQVAMIVLPLLVGGVIAVITGMWFFLMMSIASSLMLGINLKSGHGQSKKYRRILDDGIAKDKARAHSVHGLECPGALKRPLSEAMTWGRGSREVNCESSQLRFEDLPMLQSVPIYSRLYKNSAQVFDAHVSVSVFRHLLLQLILKTKGARIFIDPALLRILPAECELLQVLPNVELMSSSSNLDGGSEQDWLIFASESDVKLEGWIGSVVRFLEPHRNRPPVDELLQRRVPLTILDEDTSGAENNLALSFHHFAECPAPRFDTGQVLRCTAHGMASRTFEKLFLNWLNQLSTLALEQNSVVVSEHPLFDIDAAQERWQSSLFTRSLSFPVGISDGAETILDLSVHGPHLLLAGTTGSGKSQLLRSIILSLVYSFAPSRLALVLIDFKGAAGLGQFERLPHTQAVLSDLEEGEFDRSLKFLRADLEKRERLFRSLAVSSYTDYLHLMYKRNEKPKYPELLIVVDEFKMLTDQFPQSMNELMRVATIGRSLGVHLLLSTQKPRGNVSSDITSNIGTTLCLRVASSAESISVIDSDLAAKIPLSSPGAGYIKYSDGSLIPFQSLYIDSPRKPPEQAACSLSILGTGISSKTLIPESADEDARLADYVSRVQAVCAPSDYRPIPHRKASSTLSISEGRRLLLGVVEIAAAGDHHEVELDSQIGPISLVAEQNQRWELLRTLAVQALAADIETHILCGEYSSFTYFQNFVQESGWQVSSLVGPFDPEFQTLVWREVTQESSSNRPILFLIDGLDSWLEMHVKELEASRTLQRLLMNAPTKNHIVVAGSHTSLKGSMAQLFSTQLLSDEAISKDPLKSISKNILHPAPHNFSVEGKLVKKFSPHSKITSAELIPAQSALPRDISPPISSHECWNQLPLKITLKEAAKLPLVFPAHLSSQQNLVLRTAVTRHNELMVTAYPMHQCTAIVGPRLSGKTALLDALQQLNPEYSYLRISGKIPATAEQLAEIQRHLETTPHLVLLLDDLQFVAHEVQQKILQNMSQLEHVFFTVVPNPRLMSLPLYSAGIGAIRGFALMPQSPRDLEFFASANLADDLKTEGQIPAGRVLYINQGDSVALQVPIEGTSR</sequence>
<keyword evidence="1 3" id="KW-0547">Nucleotide-binding</keyword>
<evidence type="ECO:0000256" key="4">
    <source>
        <dbReference type="SAM" id="Phobius"/>
    </source>
</evidence>
<evidence type="ECO:0000313" key="6">
    <source>
        <dbReference type="EMBL" id="QNV40608.1"/>
    </source>
</evidence>
<keyword evidence="4" id="KW-0472">Membrane</keyword>
<name>A0A7H2BLR2_9MICC</name>
<feature type="domain" description="FtsK" evidence="5">
    <location>
        <begin position="491"/>
        <end position="683"/>
    </location>
</feature>
<dbReference type="GO" id="GO:0005524">
    <property type="term" value="F:ATP binding"/>
    <property type="evidence" value="ECO:0007669"/>
    <property type="project" value="UniProtKB-UniRule"/>
</dbReference>
<gene>
    <name evidence="6" type="ORF">IDM48_04190</name>
</gene>
<evidence type="ECO:0000256" key="3">
    <source>
        <dbReference type="PROSITE-ProRule" id="PRU00289"/>
    </source>
</evidence>
<keyword evidence="4" id="KW-1133">Transmembrane helix</keyword>
<dbReference type="Proteomes" id="UP000516421">
    <property type="component" value="Chromosome"/>
</dbReference>
<dbReference type="EMBL" id="CP061538">
    <property type="protein sequence ID" value="QNV40608.1"/>
    <property type="molecule type" value="Genomic_DNA"/>
</dbReference>
<reference evidence="6 7" key="1">
    <citation type="submission" date="2020-09" db="EMBL/GenBank/DDBJ databases">
        <title>Investigation of environmental microbe.</title>
        <authorList>
            <person name="Ou Y."/>
            <person name="Kang Q."/>
        </authorList>
    </citation>
    <scope>NUCLEOTIDE SEQUENCE [LARGE SCALE GENOMIC DNA]</scope>
    <source>
        <strain evidence="6 7">KJZ-9</strain>
    </source>
</reference>
<dbReference type="InterPro" id="IPR003593">
    <property type="entry name" value="AAA+_ATPase"/>
</dbReference>
<evidence type="ECO:0000259" key="5">
    <source>
        <dbReference type="PROSITE" id="PS50901"/>
    </source>
</evidence>
<dbReference type="InterPro" id="IPR027417">
    <property type="entry name" value="P-loop_NTPase"/>
</dbReference>
<feature type="transmembrane region" description="Helical" evidence="4">
    <location>
        <begin position="159"/>
        <end position="182"/>
    </location>
</feature>
<feature type="binding site" evidence="3">
    <location>
        <begin position="509"/>
        <end position="516"/>
    </location>
    <ligand>
        <name>ATP</name>
        <dbReference type="ChEBI" id="CHEBI:30616"/>
    </ligand>
</feature>
<evidence type="ECO:0000256" key="2">
    <source>
        <dbReference type="ARBA" id="ARBA00022840"/>
    </source>
</evidence>
<dbReference type="InterPro" id="IPR002543">
    <property type="entry name" value="FtsK_dom"/>
</dbReference>
<dbReference type="SUPFAM" id="SSF52540">
    <property type="entry name" value="P-loop containing nucleoside triphosphate hydrolases"/>
    <property type="match status" value="2"/>
</dbReference>
<dbReference type="PANTHER" id="PTHR22683">
    <property type="entry name" value="SPORULATION PROTEIN RELATED"/>
    <property type="match status" value="1"/>
</dbReference>
<dbReference type="AlphaFoldDB" id="A0A7H2BLR2"/>
<dbReference type="PANTHER" id="PTHR22683:SF1">
    <property type="entry name" value="TYPE VII SECRETION SYSTEM PROTEIN ESSC"/>
    <property type="match status" value="1"/>
</dbReference>
<keyword evidence="2 3" id="KW-0067">ATP-binding</keyword>
<dbReference type="KEGG" id="rama:IDM48_04190"/>
<proteinExistence type="predicted"/>
<evidence type="ECO:0000256" key="1">
    <source>
        <dbReference type="ARBA" id="ARBA00022741"/>
    </source>
</evidence>
<dbReference type="PROSITE" id="PS50901">
    <property type="entry name" value="FTSK"/>
    <property type="match status" value="1"/>
</dbReference>
<dbReference type="RefSeq" id="WP_190618172.1">
    <property type="nucleotide sequence ID" value="NZ_BAAAHX010000004.1"/>
</dbReference>
<dbReference type="Pfam" id="PF01580">
    <property type="entry name" value="FtsK_SpoIIIE"/>
    <property type="match status" value="1"/>
</dbReference>
<dbReference type="Gene3D" id="3.40.50.300">
    <property type="entry name" value="P-loop containing nucleotide triphosphate hydrolases"/>
    <property type="match status" value="1"/>
</dbReference>
<dbReference type="InterPro" id="IPR050206">
    <property type="entry name" value="FtsK/SpoIIIE/SftA"/>
</dbReference>
<evidence type="ECO:0000313" key="7">
    <source>
        <dbReference type="Proteomes" id="UP000516421"/>
    </source>
</evidence>
<dbReference type="CDD" id="cd01127">
    <property type="entry name" value="TrwB_TraG_TraD_VirD4"/>
    <property type="match status" value="1"/>
</dbReference>
<keyword evidence="4" id="KW-0812">Transmembrane</keyword>
<dbReference type="SMART" id="SM00382">
    <property type="entry name" value="AAA"/>
    <property type="match status" value="2"/>
</dbReference>
<accession>A0A7H2BLR2</accession>